<name>A0ACC1CRD3_9NEOP</name>
<organism evidence="1 2">
    <name type="scientific">Dendrolimus kikuchii</name>
    <dbReference type="NCBI Taxonomy" id="765133"/>
    <lineage>
        <taxon>Eukaryota</taxon>
        <taxon>Metazoa</taxon>
        <taxon>Ecdysozoa</taxon>
        <taxon>Arthropoda</taxon>
        <taxon>Hexapoda</taxon>
        <taxon>Insecta</taxon>
        <taxon>Pterygota</taxon>
        <taxon>Neoptera</taxon>
        <taxon>Endopterygota</taxon>
        <taxon>Lepidoptera</taxon>
        <taxon>Glossata</taxon>
        <taxon>Ditrysia</taxon>
        <taxon>Bombycoidea</taxon>
        <taxon>Lasiocampidae</taxon>
        <taxon>Dendrolimus</taxon>
    </lineage>
</organism>
<dbReference type="Proteomes" id="UP000824533">
    <property type="component" value="Linkage Group LG18"/>
</dbReference>
<keyword evidence="2" id="KW-1185">Reference proteome</keyword>
<reference evidence="1 2" key="1">
    <citation type="journal article" date="2021" name="Front. Genet.">
        <title>Chromosome-Level Genome Assembly Reveals Significant Gene Expansion in the Toll and IMD Signaling Pathways of Dendrolimus kikuchii.</title>
        <authorList>
            <person name="Zhou J."/>
            <person name="Wu P."/>
            <person name="Xiong Z."/>
            <person name="Liu N."/>
            <person name="Zhao N."/>
            <person name="Ji M."/>
            <person name="Qiu Y."/>
            <person name="Yang B."/>
        </authorList>
    </citation>
    <scope>NUCLEOTIDE SEQUENCE [LARGE SCALE GENOMIC DNA]</scope>
    <source>
        <strain evidence="1">Ann1</strain>
    </source>
</reference>
<proteinExistence type="predicted"/>
<comment type="caution">
    <text evidence="1">The sequence shown here is derived from an EMBL/GenBank/DDBJ whole genome shotgun (WGS) entry which is preliminary data.</text>
</comment>
<protein>
    <submittedName>
        <fullName evidence="1">Uncharacterized protein</fullName>
    </submittedName>
</protein>
<accession>A0ACC1CRD3</accession>
<dbReference type="EMBL" id="CM034404">
    <property type="protein sequence ID" value="KAJ0174243.1"/>
    <property type="molecule type" value="Genomic_DNA"/>
</dbReference>
<evidence type="ECO:0000313" key="2">
    <source>
        <dbReference type="Proteomes" id="UP000824533"/>
    </source>
</evidence>
<evidence type="ECO:0000313" key="1">
    <source>
        <dbReference type="EMBL" id="KAJ0174243.1"/>
    </source>
</evidence>
<gene>
    <name evidence="1" type="ORF">K1T71_010389</name>
</gene>
<sequence>MFPVHFIFVLFSILMVEGQVIVDTYSGKVEGVEVKSIIPDEKYYSFMGIPYAEPPVGRLRFKEPQPHPGWGDVLETKKEKKPCAQFFMPVRNVKQYGFCGEEDCLHLSVHTPILPTNDNLALPVIVFLFNEQFRMTYNASKEYGPDFFMKEEVLLVTISHRVGSLGFLYFEDDVIPGNNGIKDVVLALKWIQINIIKFGGDPFKITLMGNTGGATVVDILLNSPKAKGLFSAAILQSGTSWNSELFNSKPKDRAIALINELENTVTTSSQLISELSRIPLDEITAAELHSVHADEARKIQRSITPFGPVIERDRPDAIITQLPESKTIDIDIPVMIGFNTREAIEMSERLLRKPQYLSFVDRDFLFIWPIRVNCSFEINTNVYSKAIQEIKDFYFDEGYVKISRPGEYLTYIGDVFSFYPIDYTVRKYVEAATKVYYYAFDYSGELNMRKKNVLEEAMTVEGTWGASIGDELCYLFVCKKIKKSYKKLMEDAESEEMIVLRNMVRLWTNFAKTGNPTPPGDEFTWTPASIENKEILVISEELEMKSNVYGDRVKFWDDFLAKYKEKAVDGIIKGTKDEL</sequence>